<dbReference type="AlphaFoldDB" id="A0A4Y2P652"/>
<dbReference type="EMBL" id="BGPR01010555">
    <property type="protein sequence ID" value="GBN46791.1"/>
    <property type="molecule type" value="Genomic_DNA"/>
</dbReference>
<organism evidence="1 2">
    <name type="scientific">Araneus ventricosus</name>
    <name type="common">Orbweaver spider</name>
    <name type="synonym">Epeira ventricosa</name>
    <dbReference type="NCBI Taxonomy" id="182803"/>
    <lineage>
        <taxon>Eukaryota</taxon>
        <taxon>Metazoa</taxon>
        <taxon>Ecdysozoa</taxon>
        <taxon>Arthropoda</taxon>
        <taxon>Chelicerata</taxon>
        <taxon>Arachnida</taxon>
        <taxon>Araneae</taxon>
        <taxon>Araneomorphae</taxon>
        <taxon>Entelegynae</taxon>
        <taxon>Araneoidea</taxon>
        <taxon>Araneidae</taxon>
        <taxon>Araneus</taxon>
    </lineage>
</organism>
<keyword evidence="2" id="KW-1185">Reference proteome</keyword>
<accession>A0A4Y2P652</accession>
<proteinExistence type="predicted"/>
<name>A0A4Y2P652_ARAVE</name>
<reference evidence="1 2" key="1">
    <citation type="journal article" date="2019" name="Sci. Rep.">
        <title>Orb-weaving spider Araneus ventricosus genome elucidates the spidroin gene catalogue.</title>
        <authorList>
            <person name="Kono N."/>
            <person name="Nakamura H."/>
            <person name="Ohtoshi R."/>
            <person name="Moran D.A.P."/>
            <person name="Shinohara A."/>
            <person name="Yoshida Y."/>
            <person name="Fujiwara M."/>
            <person name="Mori M."/>
            <person name="Tomita M."/>
            <person name="Arakawa K."/>
        </authorList>
    </citation>
    <scope>NUCLEOTIDE SEQUENCE [LARGE SCALE GENOMIC DNA]</scope>
</reference>
<comment type="caution">
    <text evidence="1">The sequence shown here is derived from an EMBL/GenBank/DDBJ whole genome shotgun (WGS) entry which is preliminary data.</text>
</comment>
<dbReference type="Proteomes" id="UP000499080">
    <property type="component" value="Unassembled WGS sequence"/>
</dbReference>
<sequence>MCSVDTEIYRCITKEYAPTYNHLSILSSDMISAAFRKHIYITPTYVAQKRGATYSRYATNEEWDKKSYCFPGATYSRYATNEEWDKKSYCFPGATYSRYATDDRWDKNYIVFSCHSSRYATDDEWDKENHIVFQRHTAHH</sequence>
<protein>
    <submittedName>
        <fullName evidence="1">Uncharacterized protein</fullName>
    </submittedName>
</protein>
<evidence type="ECO:0000313" key="1">
    <source>
        <dbReference type="EMBL" id="GBN46791.1"/>
    </source>
</evidence>
<gene>
    <name evidence="1" type="ORF">AVEN_198949_1</name>
</gene>
<evidence type="ECO:0000313" key="2">
    <source>
        <dbReference type="Proteomes" id="UP000499080"/>
    </source>
</evidence>